<dbReference type="Pfam" id="PF14365">
    <property type="entry name" value="Neprosin_AP"/>
    <property type="match status" value="1"/>
</dbReference>
<gene>
    <name evidence="3" type="ORF">J5N97_027823</name>
</gene>
<dbReference type="InterPro" id="IPR004314">
    <property type="entry name" value="Neprosin"/>
</dbReference>
<dbReference type="PANTHER" id="PTHR31589:SF223">
    <property type="entry name" value="PROTEIN, PUTATIVE (DUF239)-RELATED"/>
    <property type="match status" value="1"/>
</dbReference>
<dbReference type="Pfam" id="PF03080">
    <property type="entry name" value="Neprosin"/>
    <property type="match status" value="1"/>
</dbReference>
<protein>
    <recommendedName>
        <fullName evidence="2">Neprosin PEP catalytic domain-containing protein</fullName>
    </recommendedName>
</protein>
<dbReference type="EMBL" id="JAGGNH010000009">
    <property type="protein sequence ID" value="KAJ0962701.1"/>
    <property type="molecule type" value="Genomic_DNA"/>
</dbReference>
<dbReference type="AlphaFoldDB" id="A0A9D5H4C1"/>
<dbReference type="PANTHER" id="PTHR31589">
    <property type="entry name" value="PROTEIN, PUTATIVE (DUF239)-RELATED-RELATED"/>
    <property type="match status" value="1"/>
</dbReference>
<keyword evidence="4" id="KW-1185">Reference proteome</keyword>
<dbReference type="InterPro" id="IPR025521">
    <property type="entry name" value="Neprosin_propep"/>
</dbReference>
<dbReference type="Proteomes" id="UP001085076">
    <property type="component" value="Miscellaneous, Linkage group lg09"/>
</dbReference>
<dbReference type="PROSITE" id="PS52045">
    <property type="entry name" value="NEPROSIN_PEP_CD"/>
    <property type="match status" value="1"/>
</dbReference>
<evidence type="ECO:0000256" key="1">
    <source>
        <dbReference type="SAM" id="SignalP"/>
    </source>
</evidence>
<evidence type="ECO:0000313" key="4">
    <source>
        <dbReference type="Proteomes" id="UP001085076"/>
    </source>
</evidence>
<evidence type="ECO:0000259" key="2">
    <source>
        <dbReference type="PROSITE" id="PS52045"/>
    </source>
</evidence>
<dbReference type="OrthoDB" id="650213at2759"/>
<sequence>MMLLFIFVCLLLPSFLLSGESNLTIDEDLDIERQLKLLNKPAIKTIVDDGDIYDCVDIYKQPAFDHPSLKNHKIQLRPNSYPDGLFDDDISSSTNGTSIEIGLKDGNTCPSGTVPIRRVSKDDLIRMRTSFKNMKMNPPVKNDETHVQQQWAVHITETEGLYDFYGASVYINVYGLPQVMQKQFSSSLTWLVNNLEEDQINTISAGWTVSPVAYGDNKTRLTASWTIDNFQKTGCQDTSCPGFVQISKKLPLGIVVSPLSTYGGKQYGLNIVVYKDPERKNWWFFLGKDRELIGYWPNELFTALNYANQIHFGGLVGYLENSKKPPMGSGHFPSEGTNRSCFFSNIQYVNDENKMHELMLGNLSPHSSLQKCYDVGSYFRKGGEFGNMFFFGGPENCP</sequence>
<evidence type="ECO:0000313" key="3">
    <source>
        <dbReference type="EMBL" id="KAJ0962701.1"/>
    </source>
</evidence>
<reference evidence="3" key="1">
    <citation type="submission" date="2021-03" db="EMBL/GenBank/DDBJ databases">
        <authorList>
            <person name="Li Z."/>
            <person name="Yang C."/>
        </authorList>
    </citation>
    <scope>NUCLEOTIDE SEQUENCE</scope>
    <source>
        <strain evidence="3">Dzin_1.0</strain>
        <tissue evidence="3">Leaf</tissue>
    </source>
</reference>
<feature type="chain" id="PRO_5038811220" description="Neprosin PEP catalytic domain-containing protein" evidence="1">
    <location>
        <begin position="19"/>
        <end position="398"/>
    </location>
</feature>
<feature type="signal peptide" evidence="1">
    <location>
        <begin position="1"/>
        <end position="18"/>
    </location>
</feature>
<organism evidence="3 4">
    <name type="scientific">Dioscorea zingiberensis</name>
    <dbReference type="NCBI Taxonomy" id="325984"/>
    <lineage>
        <taxon>Eukaryota</taxon>
        <taxon>Viridiplantae</taxon>
        <taxon>Streptophyta</taxon>
        <taxon>Embryophyta</taxon>
        <taxon>Tracheophyta</taxon>
        <taxon>Spermatophyta</taxon>
        <taxon>Magnoliopsida</taxon>
        <taxon>Liliopsida</taxon>
        <taxon>Dioscoreales</taxon>
        <taxon>Dioscoreaceae</taxon>
        <taxon>Dioscorea</taxon>
    </lineage>
</organism>
<dbReference type="InterPro" id="IPR053168">
    <property type="entry name" value="Glutamic_endopeptidase"/>
</dbReference>
<feature type="domain" description="Neprosin PEP catalytic" evidence="2">
    <location>
        <begin position="144"/>
        <end position="398"/>
    </location>
</feature>
<keyword evidence="1" id="KW-0732">Signal</keyword>
<proteinExistence type="predicted"/>
<name>A0A9D5H4C1_9LILI</name>
<comment type="caution">
    <text evidence="3">The sequence shown here is derived from an EMBL/GenBank/DDBJ whole genome shotgun (WGS) entry which is preliminary data.</text>
</comment>
<dbReference type="Gene3D" id="3.90.1320.10">
    <property type="entry name" value="Outer-capsid protein sigma 3, large lobe"/>
    <property type="match status" value="1"/>
</dbReference>
<reference evidence="3" key="2">
    <citation type="journal article" date="2022" name="Hortic Res">
        <title>The genome of Dioscorea zingiberensis sheds light on the biosynthesis, origin and evolution of the medicinally important diosgenin saponins.</title>
        <authorList>
            <person name="Li Y."/>
            <person name="Tan C."/>
            <person name="Li Z."/>
            <person name="Guo J."/>
            <person name="Li S."/>
            <person name="Chen X."/>
            <person name="Wang C."/>
            <person name="Dai X."/>
            <person name="Yang H."/>
            <person name="Song W."/>
            <person name="Hou L."/>
            <person name="Xu J."/>
            <person name="Tong Z."/>
            <person name="Xu A."/>
            <person name="Yuan X."/>
            <person name="Wang W."/>
            <person name="Yang Q."/>
            <person name="Chen L."/>
            <person name="Sun Z."/>
            <person name="Wang K."/>
            <person name="Pan B."/>
            <person name="Chen J."/>
            <person name="Bao Y."/>
            <person name="Liu F."/>
            <person name="Qi X."/>
            <person name="Gang D.R."/>
            <person name="Wen J."/>
            <person name="Li J."/>
        </authorList>
    </citation>
    <scope>NUCLEOTIDE SEQUENCE</scope>
    <source>
        <strain evidence="3">Dzin_1.0</strain>
    </source>
</reference>
<accession>A0A9D5H4C1</accession>